<evidence type="ECO:0000256" key="1">
    <source>
        <dbReference type="ARBA" id="ARBA00005290"/>
    </source>
</evidence>
<dbReference type="InterPro" id="IPR004130">
    <property type="entry name" value="Gpn"/>
</dbReference>
<evidence type="ECO:0000256" key="5">
    <source>
        <dbReference type="RuleBase" id="RU365059"/>
    </source>
</evidence>
<comment type="subunit">
    <text evidence="5">Binds to RNA polymerase II.</text>
</comment>
<dbReference type="EC" id="3.6.5.-" evidence="5"/>
<protein>
    <recommendedName>
        <fullName evidence="5">GPN-loop GTPase</fullName>
        <ecNumber evidence="5">3.6.5.-</ecNumber>
    </recommendedName>
</protein>
<dbReference type="OrthoDB" id="243313at2759"/>
<accession>X6M6W3</accession>
<evidence type="ECO:0000313" key="6">
    <source>
        <dbReference type="EMBL" id="ETO08765.1"/>
    </source>
</evidence>
<dbReference type="Pfam" id="PF03029">
    <property type="entry name" value="ATP_bind_1"/>
    <property type="match status" value="1"/>
</dbReference>
<dbReference type="GO" id="GO:0005525">
    <property type="term" value="F:GTP binding"/>
    <property type="evidence" value="ECO:0007669"/>
    <property type="project" value="UniProtKB-KW"/>
</dbReference>
<dbReference type="PANTHER" id="PTHR21231">
    <property type="entry name" value="XPA-BINDING PROTEIN 1-RELATED"/>
    <property type="match status" value="1"/>
</dbReference>
<organism evidence="6 7">
    <name type="scientific">Reticulomyxa filosa</name>
    <dbReference type="NCBI Taxonomy" id="46433"/>
    <lineage>
        <taxon>Eukaryota</taxon>
        <taxon>Sar</taxon>
        <taxon>Rhizaria</taxon>
        <taxon>Retaria</taxon>
        <taxon>Foraminifera</taxon>
        <taxon>Monothalamids</taxon>
        <taxon>Reticulomyxidae</taxon>
        <taxon>Reticulomyxa</taxon>
    </lineage>
</organism>
<name>X6M6W3_RETFI</name>
<dbReference type="AlphaFoldDB" id="X6M6W3"/>
<keyword evidence="4 5" id="KW-0342">GTP-binding</keyword>
<dbReference type="Proteomes" id="UP000023152">
    <property type="component" value="Unassembled WGS sequence"/>
</dbReference>
<reference evidence="6 7" key="1">
    <citation type="journal article" date="2013" name="Curr. Biol.">
        <title>The Genome of the Foraminiferan Reticulomyxa filosa.</title>
        <authorList>
            <person name="Glockner G."/>
            <person name="Hulsmann N."/>
            <person name="Schleicher M."/>
            <person name="Noegel A.A."/>
            <person name="Eichinger L."/>
            <person name="Gallinger C."/>
            <person name="Pawlowski J."/>
            <person name="Sierra R."/>
            <person name="Euteneuer U."/>
            <person name="Pillet L."/>
            <person name="Moustafa A."/>
            <person name="Platzer M."/>
            <person name="Groth M."/>
            <person name="Szafranski K."/>
            <person name="Schliwa M."/>
        </authorList>
    </citation>
    <scope>NUCLEOTIDE SEQUENCE [LARGE SCALE GENOMIC DNA]</scope>
</reference>
<dbReference type="GO" id="GO:0005737">
    <property type="term" value="C:cytoplasm"/>
    <property type="evidence" value="ECO:0007669"/>
    <property type="project" value="UniProtKB-SubCell"/>
</dbReference>
<evidence type="ECO:0000256" key="4">
    <source>
        <dbReference type="ARBA" id="ARBA00023134"/>
    </source>
</evidence>
<gene>
    <name evidence="6" type="ORF">RFI_28622</name>
</gene>
<comment type="function">
    <text evidence="5">Small GTPase required for proper nuclear import of RNA polymerase II (RNAPII). May act at an RNAP assembly step prior to nuclear import.</text>
</comment>
<evidence type="ECO:0000256" key="3">
    <source>
        <dbReference type="ARBA" id="ARBA00022801"/>
    </source>
</evidence>
<dbReference type="Gene3D" id="3.40.50.300">
    <property type="entry name" value="P-loop containing nucleotide triphosphate hydrolases"/>
    <property type="match status" value="1"/>
</dbReference>
<dbReference type="SUPFAM" id="SSF52540">
    <property type="entry name" value="P-loop containing nucleoside triphosphate hydrolases"/>
    <property type="match status" value="1"/>
</dbReference>
<comment type="caution">
    <text evidence="6">The sequence shown here is derived from an EMBL/GenBank/DDBJ whole genome shotgun (WGS) entry which is preliminary data.</text>
</comment>
<keyword evidence="2 5" id="KW-0547">Nucleotide-binding</keyword>
<proteinExistence type="inferred from homology"/>
<dbReference type="PANTHER" id="PTHR21231:SF8">
    <property type="entry name" value="GPN-LOOP GTPASE 1"/>
    <property type="match status" value="1"/>
</dbReference>
<dbReference type="GO" id="GO:0005634">
    <property type="term" value="C:nucleus"/>
    <property type="evidence" value="ECO:0007669"/>
    <property type="project" value="UniProtKB-SubCell"/>
</dbReference>
<dbReference type="OMA" id="PCAINIA"/>
<evidence type="ECO:0000313" key="7">
    <source>
        <dbReference type="Proteomes" id="UP000023152"/>
    </source>
</evidence>
<comment type="similarity">
    <text evidence="1 5">Belongs to the GPN-loop GTPase family.</text>
</comment>
<keyword evidence="7" id="KW-1185">Reference proteome</keyword>
<sequence length="161" mass="18578">MTIYCQLSFGKKKTGFPPIFTNIIKKKMASATPSKKPVICLVIGMAGSGKTTLMQRLSMHVNENKIPSYFINLDPAVHTLHYEPHIDIRDTVKYKNVMKEFQLGPNGAILTSLNLFSTKFDQVLNILEKRSDSLDYIFIDTPGQIEVFIKFYYYYYYKNIK</sequence>
<dbReference type="GO" id="GO:0003924">
    <property type="term" value="F:GTPase activity"/>
    <property type="evidence" value="ECO:0007669"/>
    <property type="project" value="TreeGrafter"/>
</dbReference>
<dbReference type="EMBL" id="ASPP01024710">
    <property type="protein sequence ID" value="ETO08765.1"/>
    <property type="molecule type" value="Genomic_DNA"/>
</dbReference>
<dbReference type="InterPro" id="IPR027417">
    <property type="entry name" value="P-loop_NTPase"/>
</dbReference>
<keyword evidence="5" id="KW-0963">Cytoplasm</keyword>
<comment type="subcellular location">
    <subcellularLocation>
        <location evidence="5">Cytoplasm</location>
    </subcellularLocation>
    <subcellularLocation>
        <location evidence="5">Nucleus</location>
    </subcellularLocation>
</comment>
<keyword evidence="3 5" id="KW-0378">Hydrolase</keyword>
<evidence type="ECO:0000256" key="2">
    <source>
        <dbReference type="ARBA" id="ARBA00022741"/>
    </source>
</evidence>